<comment type="similarity">
    <text evidence="9">Belongs to the class I-like SAM-binding methyltransferase superfamily. Trm1 family.</text>
</comment>
<evidence type="ECO:0000256" key="6">
    <source>
        <dbReference type="ARBA" id="ARBA00022884"/>
    </source>
</evidence>
<organism evidence="10 11">
    <name type="scientific">Necator americanus</name>
    <name type="common">Human hookworm</name>
    <dbReference type="NCBI Taxonomy" id="51031"/>
    <lineage>
        <taxon>Eukaryota</taxon>
        <taxon>Metazoa</taxon>
        <taxon>Ecdysozoa</taxon>
        <taxon>Nematoda</taxon>
        <taxon>Chromadorea</taxon>
        <taxon>Rhabditida</taxon>
        <taxon>Rhabditina</taxon>
        <taxon>Rhabditomorpha</taxon>
        <taxon>Strongyloidea</taxon>
        <taxon>Ancylostomatidae</taxon>
        <taxon>Bunostominae</taxon>
        <taxon>Necator</taxon>
    </lineage>
</organism>
<dbReference type="Gene3D" id="3.30.56.70">
    <property type="entry name" value="N2,N2-dimethylguanosine tRNA methyltransferase, C-terminal domain"/>
    <property type="match status" value="1"/>
</dbReference>
<evidence type="ECO:0000256" key="7">
    <source>
        <dbReference type="ARBA" id="ARBA00039099"/>
    </source>
</evidence>
<accession>A0ABR1DTK0</accession>
<evidence type="ECO:0000313" key="10">
    <source>
        <dbReference type="EMBL" id="KAK6753670.1"/>
    </source>
</evidence>
<comment type="caution">
    <text evidence="10">The sequence shown here is derived from an EMBL/GenBank/DDBJ whole genome shotgun (WGS) entry which is preliminary data.</text>
</comment>
<dbReference type="InterPro" id="IPR042296">
    <property type="entry name" value="tRNA_met_Trm1_C"/>
</dbReference>
<evidence type="ECO:0000256" key="1">
    <source>
        <dbReference type="ARBA" id="ARBA00022555"/>
    </source>
</evidence>
<protein>
    <recommendedName>
        <fullName evidence="7 9">tRNA (guanine(26)-N(2))-dimethyltransferase</fullName>
        <ecNumber evidence="7 9">2.1.1.216</ecNumber>
    </recommendedName>
</protein>
<evidence type="ECO:0000256" key="4">
    <source>
        <dbReference type="ARBA" id="ARBA00022691"/>
    </source>
</evidence>
<dbReference type="EMBL" id="JAVFWL010000005">
    <property type="protein sequence ID" value="KAK6753670.1"/>
    <property type="molecule type" value="Genomic_DNA"/>
</dbReference>
<dbReference type="Pfam" id="PF02005">
    <property type="entry name" value="TRM"/>
    <property type="match status" value="1"/>
</dbReference>
<evidence type="ECO:0000256" key="5">
    <source>
        <dbReference type="ARBA" id="ARBA00022694"/>
    </source>
</evidence>
<evidence type="ECO:0000256" key="2">
    <source>
        <dbReference type="ARBA" id="ARBA00022603"/>
    </source>
</evidence>
<evidence type="ECO:0000256" key="9">
    <source>
        <dbReference type="PROSITE-ProRule" id="PRU00958"/>
    </source>
</evidence>
<dbReference type="Proteomes" id="UP001303046">
    <property type="component" value="Unassembled WGS sequence"/>
</dbReference>
<dbReference type="InterPro" id="IPR029063">
    <property type="entry name" value="SAM-dependent_MTases_sf"/>
</dbReference>
<comment type="catalytic activity">
    <reaction evidence="8 9">
        <text>guanosine(26) in tRNA + 2 S-adenosyl-L-methionine = N(2)-dimethylguanosine(26) in tRNA + 2 S-adenosyl-L-homocysteine + 2 H(+)</text>
        <dbReference type="Rhea" id="RHEA:43140"/>
        <dbReference type="Rhea" id="RHEA-COMP:10359"/>
        <dbReference type="Rhea" id="RHEA-COMP:10360"/>
        <dbReference type="ChEBI" id="CHEBI:15378"/>
        <dbReference type="ChEBI" id="CHEBI:57856"/>
        <dbReference type="ChEBI" id="CHEBI:59789"/>
        <dbReference type="ChEBI" id="CHEBI:74269"/>
        <dbReference type="ChEBI" id="CHEBI:74513"/>
        <dbReference type="EC" id="2.1.1.216"/>
    </reaction>
</comment>
<proteinExistence type="inferred from homology"/>
<keyword evidence="5 9" id="KW-0819">tRNA processing</keyword>
<keyword evidence="11" id="KW-1185">Reference proteome</keyword>
<keyword evidence="1 9" id="KW-0820">tRNA-binding</keyword>
<dbReference type="PANTHER" id="PTHR10631:SF3">
    <property type="entry name" value="TRNA (GUANINE(26)-N(2))-DIMETHYLTRANSFERASE"/>
    <property type="match status" value="1"/>
</dbReference>
<dbReference type="InterPro" id="IPR002905">
    <property type="entry name" value="Trm1"/>
</dbReference>
<evidence type="ECO:0000313" key="11">
    <source>
        <dbReference type="Proteomes" id="UP001303046"/>
    </source>
</evidence>
<dbReference type="PROSITE" id="PS51626">
    <property type="entry name" value="SAM_MT_TRM1"/>
    <property type="match status" value="1"/>
</dbReference>
<sequence length="585" mass="64755">MKSDILKRRLRGAVDVTAYKSDAPSFCCAISGHTILSIVKPRTLLSFQNFVGWTVVAPRMGDVQQASSVSGDDTKEYVIVQEGKAKIGFHGPVFYNPVQEFNRDLTVSVLRQFVKSRAQGEATTSKANGTPVSPIAKKQKLDFDIEDKPIRILDALSASGLRALRFFHEVENVDFILANDFSENAVESIKENIILNGAEGKVRAKFGDAVMTMMEHRSIDKRFHAVDLDPYGSASVFLDSAVQCVADRGILMVTCTDMAVLCGNTPETCYNKYGSTTVRLKCCHEMALRILLRSIDSHANRYSRYIEPLISISVDFYVRVFVRLYTGARLTKESGTKVGNVIACSGCHSMEVMPILRKVEDGKSLKYCSSVVRQSIMDSNNKCIHCGHSLHHAGPIYTGPIHNRQFVEGVLASLKETPAEERLGTHNRLLGVLTNVAEELDEPLYYEHDQLFNVVKCCVPKAVSVRSAILNAGYKVSGSHCNPRALKTNAPVDFLWDICRLAAKEANVTADRHDQKAPGHKILSEPIKNEINFQLHPGAIIQTKNDQMVRFQCNKGKNWGPRSKAKGSVNSTLAGFYSKVPEPVQ</sequence>
<dbReference type="NCBIfam" id="TIGR00308">
    <property type="entry name" value="TRM1"/>
    <property type="match status" value="1"/>
</dbReference>
<dbReference type="PANTHER" id="PTHR10631">
    <property type="entry name" value="N 2 ,N 2 -DIMETHYLGUANOSINE TRNA METHYLTRANSFERASE"/>
    <property type="match status" value="1"/>
</dbReference>
<dbReference type="EC" id="2.1.1.216" evidence="7 9"/>
<name>A0ABR1DTK0_NECAM</name>
<keyword evidence="3 9" id="KW-0808">Transferase</keyword>
<evidence type="ECO:0000256" key="3">
    <source>
        <dbReference type="ARBA" id="ARBA00022679"/>
    </source>
</evidence>
<gene>
    <name evidence="10" type="primary">Necator_chrV.g17739</name>
    <name evidence="10" type="ORF">RB195_012949</name>
</gene>
<evidence type="ECO:0000256" key="8">
    <source>
        <dbReference type="ARBA" id="ARBA00051897"/>
    </source>
</evidence>
<dbReference type="SUPFAM" id="SSF53335">
    <property type="entry name" value="S-adenosyl-L-methionine-dependent methyltransferases"/>
    <property type="match status" value="1"/>
</dbReference>
<keyword evidence="2 9" id="KW-0489">Methyltransferase</keyword>
<keyword evidence="6 9" id="KW-0694">RNA-binding</keyword>
<keyword evidence="4 9" id="KW-0949">S-adenosyl-L-methionine</keyword>
<dbReference type="Gene3D" id="3.40.50.150">
    <property type="entry name" value="Vaccinia Virus protein VP39"/>
    <property type="match status" value="1"/>
</dbReference>
<reference evidence="10 11" key="1">
    <citation type="submission" date="2023-08" db="EMBL/GenBank/DDBJ databases">
        <title>A Necator americanus chromosomal reference genome.</title>
        <authorList>
            <person name="Ilik V."/>
            <person name="Petrzelkova K.J."/>
            <person name="Pardy F."/>
            <person name="Fuh T."/>
            <person name="Niatou-Singa F.S."/>
            <person name="Gouil Q."/>
            <person name="Baker L."/>
            <person name="Ritchie M.E."/>
            <person name="Jex A.R."/>
            <person name="Gazzola D."/>
            <person name="Li H."/>
            <person name="Toshio Fujiwara R."/>
            <person name="Zhan B."/>
            <person name="Aroian R.V."/>
            <person name="Pafco B."/>
            <person name="Schwarz E.M."/>
        </authorList>
    </citation>
    <scope>NUCLEOTIDE SEQUENCE [LARGE SCALE GENOMIC DNA]</scope>
    <source>
        <strain evidence="10 11">Aroian</strain>
        <tissue evidence="10">Whole animal</tissue>
    </source>
</reference>